<organism evidence="2 3">
    <name type="scientific">Coprinellus micaceus</name>
    <name type="common">Glistening ink-cap mushroom</name>
    <name type="synonym">Coprinus micaceus</name>
    <dbReference type="NCBI Taxonomy" id="71717"/>
    <lineage>
        <taxon>Eukaryota</taxon>
        <taxon>Fungi</taxon>
        <taxon>Dikarya</taxon>
        <taxon>Basidiomycota</taxon>
        <taxon>Agaricomycotina</taxon>
        <taxon>Agaricomycetes</taxon>
        <taxon>Agaricomycetidae</taxon>
        <taxon>Agaricales</taxon>
        <taxon>Agaricineae</taxon>
        <taxon>Psathyrellaceae</taxon>
        <taxon>Coprinellus</taxon>
    </lineage>
</organism>
<evidence type="ECO:0000313" key="2">
    <source>
        <dbReference type="EMBL" id="TEB18288.1"/>
    </source>
</evidence>
<dbReference type="Proteomes" id="UP000298030">
    <property type="component" value="Unassembled WGS sequence"/>
</dbReference>
<feature type="region of interest" description="Disordered" evidence="1">
    <location>
        <begin position="1"/>
        <end position="154"/>
    </location>
</feature>
<feature type="compositionally biased region" description="Low complexity" evidence="1">
    <location>
        <begin position="58"/>
        <end position="80"/>
    </location>
</feature>
<proteinExistence type="predicted"/>
<feature type="compositionally biased region" description="Basic and acidic residues" evidence="1">
    <location>
        <begin position="145"/>
        <end position="154"/>
    </location>
</feature>
<evidence type="ECO:0000256" key="1">
    <source>
        <dbReference type="SAM" id="MobiDB-lite"/>
    </source>
</evidence>
<accession>A0A4Y7S9S7</accession>
<keyword evidence="3" id="KW-1185">Reference proteome</keyword>
<evidence type="ECO:0000313" key="3">
    <source>
        <dbReference type="Proteomes" id="UP000298030"/>
    </source>
</evidence>
<dbReference type="EMBL" id="QPFP01000273">
    <property type="protein sequence ID" value="TEB18288.1"/>
    <property type="molecule type" value="Genomic_DNA"/>
</dbReference>
<sequence length="154" mass="16889">MSTPTPGVYRPVDLPQLMPDLSSESDESDGFTPSPQLPQPMYAYDAHGLPTKYDPKASGYDYSPSSSFSESTGINPLAFLPYPPSPPANYNCSIDPSQSSKPRKRRSPSRSRSSHDLDHRIRGDEAARASRRQQYLASLTSGYQPRDDGCLGGF</sequence>
<feature type="compositionally biased region" description="Polar residues" evidence="1">
    <location>
        <begin position="132"/>
        <end position="143"/>
    </location>
</feature>
<comment type="caution">
    <text evidence="2">The sequence shown here is derived from an EMBL/GenBank/DDBJ whole genome shotgun (WGS) entry which is preliminary data.</text>
</comment>
<dbReference type="AlphaFoldDB" id="A0A4Y7S9S7"/>
<gene>
    <name evidence="2" type="ORF">FA13DRAFT_1803868</name>
</gene>
<feature type="compositionally biased region" description="Basic and acidic residues" evidence="1">
    <location>
        <begin position="113"/>
        <end position="128"/>
    </location>
</feature>
<dbReference type="OrthoDB" id="3187054at2759"/>
<feature type="compositionally biased region" description="Low complexity" evidence="1">
    <location>
        <begin position="88"/>
        <end position="100"/>
    </location>
</feature>
<protein>
    <submittedName>
        <fullName evidence="2">Uncharacterized protein</fullName>
    </submittedName>
</protein>
<name>A0A4Y7S9S7_COPMI</name>
<dbReference type="STRING" id="71717.A0A4Y7S9S7"/>
<reference evidence="2 3" key="1">
    <citation type="journal article" date="2019" name="Nat. Ecol. Evol.">
        <title>Megaphylogeny resolves global patterns of mushroom evolution.</title>
        <authorList>
            <person name="Varga T."/>
            <person name="Krizsan K."/>
            <person name="Foldi C."/>
            <person name="Dima B."/>
            <person name="Sanchez-Garcia M."/>
            <person name="Sanchez-Ramirez S."/>
            <person name="Szollosi G.J."/>
            <person name="Szarkandi J.G."/>
            <person name="Papp V."/>
            <person name="Albert L."/>
            <person name="Andreopoulos W."/>
            <person name="Angelini C."/>
            <person name="Antonin V."/>
            <person name="Barry K.W."/>
            <person name="Bougher N.L."/>
            <person name="Buchanan P."/>
            <person name="Buyck B."/>
            <person name="Bense V."/>
            <person name="Catcheside P."/>
            <person name="Chovatia M."/>
            <person name="Cooper J."/>
            <person name="Damon W."/>
            <person name="Desjardin D."/>
            <person name="Finy P."/>
            <person name="Geml J."/>
            <person name="Haridas S."/>
            <person name="Hughes K."/>
            <person name="Justo A."/>
            <person name="Karasinski D."/>
            <person name="Kautmanova I."/>
            <person name="Kiss B."/>
            <person name="Kocsube S."/>
            <person name="Kotiranta H."/>
            <person name="LaButti K.M."/>
            <person name="Lechner B.E."/>
            <person name="Liimatainen K."/>
            <person name="Lipzen A."/>
            <person name="Lukacs Z."/>
            <person name="Mihaltcheva S."/>
            <person name="Morgado L.N."/>
            <person name="Niskanen T."/>
            <person name="Noordeloos M.E."/>
            <person name="Ohm R.A."/>
            <person name="Ortiz-Santana B."/>
            <person name="Ovrebo C."/>
            <person name="Racz N."/>
            <person name="Riley R."/>
            <person name="Savchenko A."/>
            <person name="Shiryaev A."/>
            <person name="Soop K."/>
            <person name="Spirin V."/>
            <person name="Szebenyi C."/>
            <person name="Tomsovsky M."/>
            <person name="Tulloss R.E."/>
            <person name="Uehling J."/>
            <person name="Grigoriev I.V."/>
            <person name="Vagvolgyi C."/>
            <person name="Papp T."/>
            <person name="Martin F.M."/>
            <person name="Miettinen O."/>
            <person name="Hibbett D.S."/>
            <person name="Nagy L.G."/>
        </authorList>
    </citation>
    <scope>NUCLEOTIDE SEQUENCE [LARGE SCALE GENOMIC DNA]</scope>
    <source>
        <strain evidence="2 3">FP101781</strain>
    </source>
</reference>